<sequence>MASTLLFVSLLGLTVAQSSTLSIPFYGFDTQSIVASVVAANPSATTMQLACLSGTDSNDCGLFPDMTLVYGPSTYHLDMGVGDENAFTGTADCSRGANTALCTEFATGTEANFPGSSTTTYEAEDILTLPVTVTGGAEKLGSAQASATGSASASASASASGSGSATSGSAASSTTASITKIAGTNSASVSGVLHTEAASATPSTGAASANSVFLHSGLLSAVASLLGQIFFLNRGDATAMRSKCLIM</sequence>
<dbReference type="EMBL" id="RZGK01000011">
    <property type="protein sequence ID" value="KAF9695664.1"/>
    <property type="molecule type" value="Genomic_DNA"/>
</dbReference>
<evidence type="ECO:0000313" key="3">
    <source>
        <dbReference type="Proteomes" id="UP000651452"/>
    </source>
</evidence>
<feature type="signal peptide" evidence="1">
    <location>
        <begin position="1"/>
        <end position="16"/>
    </location>
</feature>
<name>A0A8H7MGN5_9PLEO</name>
<reference evidence="2" key="2">
    <citation type="submission" date="2020-09" db="EMBL/GenBank/DDBJ databases">
        <title>Reference genome assembly for Australian Ascochyta lentis isolate Al4.</title>
        <authorList>
            <person name="Lee R.C."/>
            <person name="Farfan-Caceres L.M."/>
            <person name="Debler J.W."/>
            <person name="Williams A.H."/>
            <person name="Henares B.M."/>
        </authorList>
    </citation>
    <scope>NUCLEOTIDE SEQUENCE</scope>
    <source>
        <strain evidence="2">Al4</strain>
    </source>
</reference>
<evidence type="ECO:0000313" key="2">
    <source>
        <dbReference type="EMBL" id="KAF9695664.1"/>
    </source>
</evidence>
<accession>A0A8H7MGN5</accession>
<proteinExistence type="predicted"/>
<dbReference type="PANTHER" id="PTHR40640">
    <property type="entry name" value="ANCHORED GLYCOPROTEIN, PUTATIVE (AFU_ORTHOLOGUE AFUA_8G04860)-RELATED"/>
    <property type="match status" value="1"/>
</dbReference>
<keyword evidence="3" id="KW-1185">Reference proteome</keyword>
<comment type="caution">
    <text evidence="2">The sequence shown here is derived from an EMBL/GenBank/DDBJ whole genome shotgun (WGS) entry which is preliminary data.</text>
</comment>
<evidence type="ECO:0000256" key="1">
    <source>
        <dbReference type="SAM" id="SignalP"/>
    </source>
</evidence>
<keyword evidence="1" id="KW-0732">Signal</keyword>
<dbReference type="OrthoDB" id="4991875at2759"/>
<dbReference type="AlphaFoldDB" id="A0A8H7MGN5"/>
<reference evidence="2" key="1">
    <citation type="submission" date="2018-12" db="EMBL/GenBank/DDBJ databases">
        <authorList>
            <person name="Syme R.A."/>
            <person name="Farfan-Caceres L."/>
            <person name="Lichtenzveig J."/>
        </authorList>
    </citation>
    <scope>NUCLEOTIDE SEQUENCE</scope>
    <source>
        <strain evidence="2">Al4</strain>
    </source>
</reference>
<organism evidence="2 3">
    <name type="scientific">Ascochyta lentis</name>
    <dbReference type="NCBI Taxonomy" id="205686"/>
    <lineage>
        <taxon>Eukaryota</taxon>
        <taxon>Fungi</taxon>
        <taxon>Dikarya</taxon>
        <taxon>Ascomycota</taxon>
        <taxon>Pezizomycotina</taxon>
        <taxon>Dothideomycetes</taxon>
        <taxon>Pleosporomycetidae</taxon>
        <taxon>Pleosporales</taxon>
        <taxon>Pleosporineae</taxon>
        <taxon>Didymellaceae</taxon>
        <taxon>Ascochyta</taxon>
    </lineage>
</organism>
<dbReference type="PANTHER" id="PTHR40640:SF1">
    <property type="entry name" value="ANCHORED GLYCOPROTEIN, PUTATIVE (AFU_ORTHOLOGUE AFUA_8G04860)-RELATED"/>
    <property type="match status" value="1"/>
</dbReference>
<dbReference type="Proteomes" id="UP000651452">
    <property type="component" value="Unassembled WGS sequence"/>
</dbReference>
<feature type="chain" id="PRO_5034821111" evidence="1">
    <location>
        <begin position="17"/>
        <end position="247"/>
    </location>
</feature>
<gene>
    <name evidence="2" type="ORF">EKO04_006686</name>
</gene>
<protein>
    <submittedName>
        <fullName evidence="2">Uncharacterized protein</fullName>
    </submittedName>
</protein>